<reference evidence="4" key="1">
    <citation type="submission" date="2024-02" db="UniProtKB">
        <authorList>
            <consortium name="WormBaseParasite"/>
        </authorList>
    </citation>
    <scope>IDENTIFICATION</scope>
</reference>
<sequence>MFHESRQELQQHKRRHSLDRISSGPSTSRSPDSTIVDVEIGTAHKQRNLNQTPSPEMPRDNFQYQPTSDNTRRHFDAQAPSTNHVPNPASIAPIVQQLADQMTGAFGEISDAFEHLSNLKITVTEESQRFGRAPIEHRIAQIKSYTNDYLRELLEGEILGNQRLNEKVQLVTKRNFELERRLEFVETNIERVQKEAIDKAEQVIRTLIARFSAQETSLITARDTEANSARELRNTNQIMQVTLTTLEETKDRNMAEIAQLQRDYAQKVENLNQVSMQNEELDKQLENTRRSENDLQRRFNELEQNMRRLQDESRNLTRDFNQCKQDNTRLEQQATKDKEKHRQELEIHRDNLQKSWEEFRFRLDNEHRQKLSEYERESKNLQRVLDNTRRDLSYAQAKVRELELSREDFEHAVRDELQRTMMAKYRDMVFEIAPERPIPPQTVSLPTRYFSNSTSRPDPSMSNKENGAKCDNPANKHELLKQVITKAVNKRNERRSGLGE</sequence>
<proteinExistence type="predicted"/>
<organism evidence="3 4">
    <name type="scientific">Mesorhabditis belari</name>
    <dbReference type="NCBI Taxonomy" id="2138241"/>
    <lineage>
        <taxon>Eukaryota</taxon>
        <taxon>Metazoa</taxon>
        <taxon>Ecdysozoa</taxon>
        <taxon>Nematoda</taxon>
        <taxon>Chromadorea</taxon>
        <taxon>Rhabditida</taxon>
        <taxon>Rhabditina</taxon>
        <taxon>Rhabditomorpha</taxon>
        <taxon>Rhabditoidea</taxon>
        <taxon>Rhabditidae</taxon>
        <taxon>Mesorhabditinae</taxon>
        <taxon>Mesorhabditis</taxon>
    </lineage>
</organism>
<name>A0AAF3FSQ1_9BILA</name>
<feature type="compositionally biased region" description="Basic and acidic residues" evidence="2">
    <location>
        <begin position="1"/>
        <end position="11"/>
    </location>
</feature>
<keyword evidence="1" id="KW-0175">Coiled coil</keyword>
<feature type="region of interest" description="Disordered" evidence="2">
    <location>
        <begin position="440"/>
        <end position="477"/>
    </location>
</feature>
<dbReference type="AlphaFoldDB" id="A0AAF3FSQ1"/>
<protein>
    <submittedName>
        <fullName evidence="4">Uncharacterized protein</fullName>
    </submittedName>
</protein>
<evidence type="ECO:0000256" key="2">
    <source>
        <dbReference type="SAM" id="MobiDB-lite"/>
    </source>
</evidence>
<feature type="compositionally biased region" description="Low complexity" evidence="2">
    <location>
        <begin position="20"/>
        <end position="34"/>
    </location>
</feature>
<feature type="region of interest" description="Disordered" evidence="2">
    <location>
        <begin position="1"/>
        <end position="87"/>
    </location>
</feature>
<keyword evidence="3" id="KW-1185">Reference proteome</keyword>
<feature type="coiled-coil region" evidence="1">
    <location>
        <begin position="161"/>
        <end position="202"/>
    </location>
</feature>
<evidence type="ECO:0000256" key="1">
    <source>
        <dbReference type="SAM" id="Coils"/>
    </source>
</evidence>
<accession>A0AAF3FSQ1</accession>
<feature type="compositionally biased region" description="Polar residues" evidence="2">
    <location>
        <begin position="441"/>
        <end position="465"/>
    </location>
</feature>
<feature type="region of interest" description="Disordered" evidence="2">
    <location>
        <begin position="322"/>
        <end position="344"/>
    </location>
</feature>
<feature type="compositionally biased region" description="Basic and acidic residues" evidence="2">
    <location>
        <begin position="326"/>
        <end position="344"/>
    </location>
</feature>
<dbReference type="Proteomes" id="UP000887575">
    <property type="component" value="Unassembled WGS sequence"/>
</dbReference>
<dbReference type="WBParaSite" id="MBELARI_LOCUS982">
    <property type="protein sequence ID" value="MBELARI_LOCUS982"/>
    <property type="gene ID" value="MBELARI_LOCUS982"/>
</dbReference>
<evidence type="ECO:0000313" key="4">
    <source>
        <dbReference type="WBParaSite" id="MBELARI_LOCUS982"/>
    </source>
</evidence>
<evidence type="ECO:0000313" key="3">
    <source>
        <dbReference type="Proteomes" id="UP000887575"/>
    </source>
</evidence>